<proteinExistence type="predicted"/>
<dbReference type="Proteomes" id="UP000095286">
    <property type="component" value="Unplaced"/>
</dbReference>
<name>A0AC35TXY2_9BILA</name>
<organism evidence="1 2">
    <name type="scientific">Rhabditophanes sp. KR3021</name>
    <dbReference type="NCBI Taxonomy" id="114890"/>
    <lineage>
        <taxon>Eukaryota</taxon>
        <taxon>Metazoa</taxon>
        <taxon>Ecdysozoa</taxon>
        <taxon>Nematoda</taxon>
        <taxon>Chromadorea</taxon>
        <taxon>Rhabditida</taxon>
        <taxon>Tylenchina</taxon>
        <taxon>Panagrolaimomorpha</taxon>
        <taxon>Strongyloidoidea</taxon>
        <taxon>Alloionematidae</taxon>
        <taxon>Rhabditophanes</taxon>
    </lineage>
</organism>
<protein>
    <submittedName>
        <fullName evidence="2">Signal recognition particle subunit SRP68</fullName>
    </submittedName>
</protein>
<dbReference type="WBParaSite" id="RSKR_0000556300.1">
    <property type="protein sequence ID" value="RSKR_0000556300.1"/>
    <property type="gene ID" value="RSKR_0000556300"/>
</dbReference>
<sequence>MVVINENEPQMEVGKESDTLAMFETFSILKNVKTAQQKHGLRHDNFERYRVYCGERVRRIRKKLNFTNGYKSVKKIKSKWIPKDVTLEKVDKLDWLELVMFEVERDWAYANAIKHDISTSGAKSDGLDSKMPRKKHHMKRKLKNAVYHGESLDKLVRNSDRCDAVTKLEVQAYSEYMKGFFNIEMEDWAVALGSFTKVKTIYEKLSSVVKWPDMIQLYGQRCNEVLPHIRFCKYQLGDTADAVSDMKKLNLEGKNQAGGDFERLISQLEIDSVGKKDASVTWAGITTPITDAKLKKVVAASHEFSGKTDISLPIEEKLKAYEGFLQDIRDELIKLLDERKKLPPSTAEDLSNPLVIASHFLEFQKFKVSSDRYLDMIASMKTGEKAKTVKPQDFLRLYGSVIDNYKEITEIKGAENEKGLIEAFEFKSEFWQAFKSFYMAQVYVLYGKVEEAEALLNRVEERIQKLNVVMDERRNISHVTEKKEDLVELMKLVQESKATFKASCFASTLDTSSIFSAPNPSGYVSENVDSFYFFNKEDLQKAAEDDSCLPLIPSKINMLPMPAKPMFFDLAGSHIKVDERLKKKYPDVFKN</sequence>
<accession>A0AC35TXY2</accession>
<evidence type="ECO:0000313" key="1">
    <source>
        <dbReference type="Proteomes" id="UP000095286"/>
    </source>
</evidence>
<reference evidence="2" key="1">
    <citation type="submission" date="2016-11" db="UniProtKB">
        <authorList>
            <consortium name="WormBaseParasite"/>
        </authorList>
    </citation>
    <scope>IDENTIFICATION</scope>
    <source>
        <strain evidence="2">KR3021</strain>
    </source>
</reference>
<evidence type="ECO:0000313" key="2">
    <source>
        <dbReference type="WBParaSite" id="RSKR_0000556300.1"/>
    </source>
</evidence>